<proteinExistence type="predicted"/>
<feature type="domain" description="Helicase ATP-binding" evidence="6">
    <location>
        <begin position="44"/>
        <end position="110"/>
    </location>
</feature>
<name>A0A6F8YAU8_9ACTN</name>
<dbReference type="Proteomes" id="UP000503011">
    <property type="component" value="Chromosome"/>
</dbReference>
<dbReference type="KEGG" id="psuu:Psuf_005550"/>
<evidence type="ECO:0008006" key="10">
    <source>
        <dbReference type="Google" id="ProtNLM"/>
    </source>
</evidence>
<dbReference type="InterPro" id="IPR050079">
    <property type="entry name" value="DEAD_box_RNA_helicase"/>
</dbReference>
<evidence type="ECO:0000259" key="6">
    <source>
        <dbReference type="PROSITE" id="PS51192"/>
    </source>
</evidence>
<protein>
    <recommendedName>
        <fullName evidence="10">Helicase ATP-binding domain-containing protein</fullName>
    </recommendedName>
</protein>
<evidence type="ECO:0000256" key="5">
    <source>
        <dbReference type="PROSITE-ProRule" id="PRU00552"/>
    </source>
</evidence>
<feature type="short sequence motif" description="Q motif" evidence="5">
    <location>
        <begin position="13"/>
        <end position="41"/>
    </location>
</feature>
<dbReference type="GO" id="GO:0003724">
    <property type="term" value="F:RNA helicase activity"/>
    <property type="evidence" value="ECO:0007669"/>
    <property type="project" value="InterPro"/>
</dbReference>
<evidence type="ECO:0000256" key="2">
    <source>
        <dbReference type="ARBA" id="ARBA00022801"/>
    </source>
</evidence>
<dbReference type="GO" id="GO:0005524">
    <property type="term" value="F:ATP binding"/>
    <property type="evidence" value="ECO:0007669"/>
    <property type="project" value="UniProtKB-KW"/>
</dbReference>
<dbReference type="CDD" id="cd00268">
    <property type="entry name" value="DEADc"/>
    <property type="match status" value="1"/>
</dbReference>
<dbReference type="InterPro" id="IPR014001">
    <property type="entry name" value="Helicase_ATP-bd"/>
</dbReference>
<evidence type="ECO:0000256" key="1">
    <source>
        <dbReference type="ARBA" id="ARBA00022741"/>
    </source>
</evidence>
<dbReference type="InterPro" id="IPR011545">
    <property type="entry name" value="DEAD/DEAH_box_helicase_dom"/>
</dbReference>
<dbReference type="PANTHER" id="PTHR47959:SF13">
    <property type="entry name" value="ATP-DEPENDENT RNA HELICASE RHLE"/>
    <property type="match status" value="1"/>
</dbReference>
<reference evidence="8 9" key="1">
    <citation type="submission" date="2020-03" db="EMBL/GenBank/DDBJ databases">
        <title>Whole genome shotgun sequence of Phytohabitans suffuscus NBRC 105367.</title>
        <authorList>
            <person name="Komaki H."/>
            <person name="Tamura T."/>
        </authorList>
    </citation>
    <scope>NUCLEOTIDE SEQUENCE [LARGE SCALE GENOMIC DNA]</scope>
    <source>
        <strain evidence="8 9">NBRC 105367</strain>
    </source>
</reference>
<evidence type="ECO:0000313" key="9">
    <source>
        <dbReference type="Proteomes" id="UP000503011"/>
    </source>
</evidence>
<evidence type="ECO:0000259" key="7">
    <source>
        <dbReference type="PROSITE" id="PS51195"/>
    </source>
</evidence>
<sequence>MAVRRPRSTAPSTTFSQLGVPAPLVEALAKGGVTTPFPIQAATLPDVLAGRDVLGRGRTGSGKTYAFAVPLLARLAARHAPPRAGRPRALILAPTRELAAQIEASIAPLAAAVSLRTLAVFGGVPRAVRSPRSVPGWTCSSPVLAGFWTISRAVTPVSTRSR</sequence>
<evidence type="ECO:0000313" key="8">
    <source>
        <dbReference type="EMBL" id="BCB83242.1"/>
    </source>
</evidence>
<feature type="domain" description="DEAD-box RNA helicase Q" evidence="7">
    <location>
        <begin position="13"/>
        <end position="41"/>
    </location>
</feature>
<dbReference type="GO" id="GO:0003676">
    <property type="term" value="F:nucleic acid binding"/>
    <property type="evidence" value="ECO:0007669"/>
    <property type="project" value="InterPro"/>
</dbReference>
<dbReference type="GO" id="GO:0016787">
    <property type="term" value="F:hydrolase activity"/>
    <property type="evidence" value="ECO:0007669"/>
    <property type="project" value="UniProtKB-KW"/>
</dbReference>
<keyword evidence="4" id="KW-0067">ATP-binding</keyword>
<keyword evidence="1" id="KW-0547">Nucleotide-binding</keyword>
<dbReference type="PANTHER" id="PTHR47959">
    <property type="entry name" value="ATP-DEPENDENT RNA HELICASE RHLE-RELATED"/>
    <property type="match status" value="1"/>
</dbReference>
<dbReference type="Gene3D" id="3.40.50.300">
    <property type="entry name" value="P-loop containing nucleotide triphosphate hydrolases"/>
    <property type="match status" value="1"/>
</dbReference>
<keyword evidence="3" id="KW-0347">Helicase</keyword>
<dbReference type="InterPro" id="IPR014014">
    <property type="entry name" value="RNA_helicase_DEAD_Q_motif"/>
</dbReference>
<accession>A0A6F8YAU8</accession>
<dbReference type="PROSITE" id="PS51195">
    <property type="entry name" value="Q_MOTIF"/>
    <property type="match status" value="1"/>
</dbReference>
<evidence type="ECO:0000256" key="3">
    <source>
        <dbReference type="ARBA" id="ARBA00022806"/>
    </source>
</evidence>
<dbReference type="AlphaFoldDB" id="A0A6F8YAU8"/>
<dbReference type="PROSITE" id="PS51192">
    <property type="entry name" value="HELICASE_ATP_BIND_1"/>
    <property type="match status" value="1"/>
</dbReference>
<dbReference type="SUPFAM" id="SSF52540">
    <property type="entry name" value="P-loop containing nucleoside triphosphate hydrolases"/>
    <property type="match status" value="1"/>
</dbReference>
<dbReference type="GO" id="GO:0005829">
    <property type="term" value="C:cytosol"/>
    <property type="evidence" value="ECO:0007669"/>
    <property type="project" value="TreeGrafter"/>
</dbReference>
<keyword evidence="9" id="KW-1185">Reference proteome</keyword>
<reference evidence="8 9" key="2">
    <citation type="submission" date="2020-03" db="EMBL/GenBank/DDBJ databases">
        <authorList>
            <person name="Ichikawa N."/>
            <person name="Kimura A."/>
            <person name="Kitahashi Y."/>
            <person name="Uohara A."/>
        </authorList>
    </citation>
    <scope>NUCLEOTIDE SEQUENCE [LARGE SCALE GENOMIC DNA]</scope>
    <source>
        <strain evidence="8 9">NBRC 105367</strain>
    </source>
</reference>
<dbReference type="InterPro" id="IPR044742">
    <property type="entry name" value="DEAD/DEAH_RhlB"/>
</dbReference>
<gene>
    <name evidence="8" type="ORF">Psuf_005550</name>
</gene>
<dbReference type="Pfam" id="PF00270">
    <property type="entry name" value="DEAD"/>
    <property type="match status" value="1"/>
</dbReference>
<organism evidence="8 9">
    <name type="scientific">Phytohabitans suffuscus</name>
    <dbReference type="NCBI Taxonomy" id="624315"/>
    <lineage>
        <taxon>Bacteria</taxon>
        <taxon>Bacillati</taxon>
        <taxon>Actinomycetota</taxon>
        <taxon>Actinomycetes</taxon>
        <taxon>Micromonosporales</taxon>
        <taxon>Micromonosporaceae</taxon>
    </lineage>
</organism>
<evidence type="ECO:0000256" key="4">
    <source>
        <dbReference type="ARBA" id="ARBA00022840"/>
    </source>
</evidence>
<dbReference type="EMBL" id="AP022871">
    <property type="protein sequence ID" value="BCB83242.1"/>
    <property type="molecule type" value="Genomic_DNA"/>
</dbReference>
<dbReference type="InterPro" id="IPR027417">
    <property type="entry name" value="P-loop_NTPase"/>
</dbReference>
<keyword evidence="2" id="KW-0378">Hydrolase</keyword>